<dbReference type="RefSeq" id="XP_003682617.1">
    <property type="nucleotide sequence ID" value="XM_003682569.1"/>
</dbReference>
<keyword evidence="5" id="KW-0539">Nucleus</keyword>
<dbReference type="GO" id="GO:0071013">
    <property type="term" value="C:catalytic step 2 spliceosome"/>
    <property type="evidence" value="ECO:0007669"/>
    <property type="project" value="TreeGrafter"/>
</dbReference>
<dbReference type="InterPro" id="IPR003890">
    <property type="entry name" value="MIF4G-like_typ-3"/>
</dbReference>
<evidence type="ECO:0000256" key="1">
    <source>
        <dbReference type="ARBA" id="ARBA00004123"/>
    </source>
</evidence>
<feature type="domain" description="MI" evidence="8">
    <location>
        <begin position="288"/>
        <end position="404"/>
    </location>
</feature>
<evidence type="ECO:0000259" key="8">
    <source>
        <dbReference type="PROSITE" id="PS51366"/>
    </source>
</evidence>
<evidence type="ECO:0000256" key="4">
    <source>
        <dbReference type="ARBA" id="ARBA00023187"/>
    </source>
</evidence>
<dbReference type="FunCoup" id="G8ZYD1">
    <property type="interactions" value="980"/>
</dbReference>
<comment type="subcellular location">
    <subcellularLocation>
        <location evidence="1">Nucleus</location>
    </subcellularLocation>
</comment>
<keyword evidence="10" id="KW-1185">Reference proteome</keyword>
<name>G8ZYD1_TORDE</name>
<dbReference type="GO" id="GO:0005684">
    <property type="term" value="C:U2-type spliceosomal complex"/>
    <property type="evidence" value="ECO:0007669"/>
    <property type="project" value="EnsemblFungi"/>
</dbReference>
<evidence type="ECO:0000256" key="5">
    <source>
        <dbReference type="ARBA" id="ARBA00023242"/>
    </source>
</evidence>
<protein>
    <recommendedName>
        <fullName evidence="6">Pre-mRNA-splicing factor CWC22</fullName>
    </recommendedName>
</protein>
<keyword evidence="4" id="KW-0508">mRNA splicing</keyword>
<dbReference type="HOGENOM" id="CLU_006308_3_4_1"/>
<dbReference type="InParanoid" id="G8ZYD1"/>
<evidence type="ECO:0000313" key="10">
    <source>
        <dbReference type="Proteomes" id="UP000005627"/>
    </source>
</evidence>
<proteinExistence type="inferred from homology"/>
<sequence>MDNEELRIAPGEDEQRSNWRVMESYLDSCLKEINLSNFEKVLKDIYEVNVILARDIVVRLIIKYQTMNDQANLYAGLAAALNLIVPEIGGVLTRESTAYFIVAYNKLDDVQAFAMVSLLAQLFNYEVTHEIVILQIIHLLSEDLNESSVHIIIHLLRQCGKHLSEVSSTAHNMIFEKLREVLQEGKLSKTANHYLEELFDLRRLDYKASSFKSLLKDKDMEHTTHTFMVDPEASRPNADLGHFVYHKDFMEIERKYYDLKQKIELSEVENAEPVPTVAKDMTGKNDVEFKKQFYLILKSSLSSDEAAHKILRLRIPDADKHKVVNVIVKSSIQEPTYSKFYGLLAERLCSSHKTWKPAFEQTFRANYDEIEELEPAQLRTLGRFWGHVLASDFIGFEVFENVHMSEDGTSASGRIFLKFIFQEVVAALGINELKERFKEDYIQPFLINLFPKEDPENIRYSINYFTAIGLGVLTEDMRKQLDLIQAKEQETEIAKKRENRPRANSRYRPHERASRRARSITPPRRQRKKSVTPPRRRARSRSPIARRR</sequence>
<gene>
    <name evidence="9" type="primary">TDEL0G00390</name>
    <name evidence="9" type="ORF">TDEL_0G00390</name>
</gene>
<dbReference type="InterPro" id="IPR016024">
    <property type="entry name" value="ARM-type_fold"/>
</dbReference>
<dbReference type="GO" id="GO:0000398">
    <property type="term" value="P:mRNA splicing, via spliceosome"/>
    <property type="evidence" value="ECO:0007669"/>
    <property type="project" value="EnsemblFungi"/>
</dbReference>
<dbReference type="EMBL" id="HE616748">
    <property type="protein sequence ID" value="CCE93406.1"/>
    <property type="molecule type" value="Genomic_DNA"/>
</dbReference>
<evidence type="ECO:0000313" key="9">
    <source>
        <dbReference type="EMBL" id="CCE93406.1"/>
    </source>
</evidence>
<dbReference type="GO" id="GO:0003723">
    <property type="term" value="F:RNA binding"/>
    <property type="evidence" value="ECO:0007669"/>
    <property type="project" value="InterPro"/>
</dbReference>
<dbReference type="GO" id="GO:0000974">
    <property type="term" value="C:Prp19 complex"/>
    <property type="evidence" value="ECO:0007669"/>
    <property type="project" value="EnsemblFungi"/>
</dbReference>
<evidence type="ECO:0000256" key="2">
    <source>
        <dbReference type="ARBA" id="ARBA00006856"/>
    </source>
</evidence>
<dbReference type="SMART" id="SM00544">
    <property type="entry name" value="MA3"/>
    <property type="match status" value="1"/>
</dbReference>
<dbReference type="PROSITE" id="PS51366">
    <property type="entry name" value="MI"/>
    <property type="match status" value="1"/>
</dbReference>
<dbReference type="InterPro" id="IPR050781">
    <property type="entry name" value="CWC22_splicing_factor"/>
</dbReference>
<dbReference type="OrthoDB" id="3938623at2759"/>
<feature type="compositionally biased region" description="Basic residues" evidence="7">
    <location>
        <begin position="497"/>
        <end position="507"/>
    </location>
</feature>
<dbReference type="AlphaFoldDB" id="G8ZYD1"/>
<accession>G8ZYD1</accession>
<dbReference type="InterPro" id="IPR003891">
    <property type="entry name" value="Initiation_fac_eIF4g_MI"/>
</dbReference>
<dbReference type="PANTHER" id="PTHR18034">
    <property type="entry name" value="CELL CYCLE CONTROL PROTEIN CWF22-RELATED"/>
    <property type="match status" value="1"/>
</dbReference>
<dbReference type="Gene3D" id="1.25.40.180">
    <property type="match status" value="1"/>
</dbReference>
<dbReference type="Proteomes" id="UP000005627">
    <property type="component" value="Chromosome 7"/>
</dbReference>
<evidence type="ECO:0000256" key="7">
    <source>
        <dbReference type="SAM" id="MobiDB-lite"/>
    </source>
</evidence>
<organism evidence="9 10">
    <name type="scientific">Torulaspora delbrueckii</name>
    <name type="common">Yeast</name>
    <name type="synonym">Candida colliculosa</name>
    <dbReference type="NCBI Taxonomy" id="4950"/>
    <lineage>
        <taxon>Eukaryota</taxon>
        <taxon>Fungi</taxon>
        <taxon>Dikarya</taxon>
        <taxon>Ascomycota</taxon>
        <taxon>Saccharomycotina</taxon>
        <taxon>Saccharomycetes</taxon>
        <taxon>Saccharomycetales</taxon>
        <taxon>Saccharomycetaceae</taxon>
        <taxon>Torulaspora</taxon>
    </lineage>
</organism>
<keyword evidence="3" id="KW-0507">mRNA processing</keyword>
<feature type="compositionally biased region" description="Basic residues" evidence="7">
    <location>
        <begin position="515"/>
        <end position="548"/>
    </location>
</feature>
<evidence type="ECO:0000256" key="3">
    <source>
        <dbReference type="ARBA" id="ARBA00022664"/>
    </source>
</evidence>
<dbReference type="SUPFAM" id="SSF48371">
    <property type="entry name" value="ARM repeat"/>
    <property type="match status" value="1"/>
</dbReference>
<feature type="region of interest" description="Disordered" evidence="7">
    <location>
        <begin position="492"/>
        <end position="548"/>
    </location>
</feature>
<dbReference type="STRING" id="1076872.G8ZYD1"/>
<dbReference type="KEGG" id="tdl:TDEL_0G00390"/>
<dbReference type="Pfam" id="PF02847">
    <property type="entry name" value="MA3"/>
    <property type="match status" value="1"/>
</dbReference>
<evidence type="ECO:0000256" key="6">
    <source>
        <dbReference type="ARBA" id="ARBA00040804"/>
    </source>
</evidence>
<dbReference type="PANTHER" id="PTHR18034:SF3">
    <property type="entry name" value="PRE-MRNA-SPLICING FACTOR CWC22 HOMOLOG"/>
    <property type="match status" value="1"/>
</dbReference>
<dbReference type="GeneID" id="11504372"/>
<dbReference type="SMART" id="SM00543">
    <property type="entry name" value="MIF4G"/>
    <property type="match status" value="1"/>
</dbReference>
<dbReference type="eggNOG" id="KOG2140">
    <property type="taxonomic scope" value="Eukaryota"/>
</dbReference>
<reference evidence="9 10" key="1">
    <citation type="journal article" date="2011" name="Proc. Natl. Acad. Sci. U.S.A.">
        <title>Evolutionary erosion of yeast sex chromosomes by mating-type switching accidents.</title>
        <authorList>
            <person name="Gordon J.L."/>
            <person name="Armisen D."/>
            <person name="Proux-Wera E."/>
            <person name="Oheigeartaigh S.S."/>
            <person name="Byrne K.P."/>
            <person name="Wolfe K.H."/>
        </authorList>
    </citation>
    <scope>NUCLEOTIDE SEQUENCE [LARGE SCALE GENOMIC DNA]</scope>
    <source>
        <strain evidence="10">ATCC 10662 / CBS 1146 / NBRC 0425 / NCYC 2629 / NRRL Y-866</strain>
    </source>
</reference>
<comment type="similarity">
    <text evidence="2">Belongs to the CWC22 family.</text>
</comment>